<evidence type="ECO:0000256" key="1">
    <source>
        <dbReference type="ARBA" id="ARBA00004123"/>
    </source>
</evidence>
<proteinExistence type="predicted"/>
<dbReference type="PROSITE" id="PS50811">
    <property type="entry name" value="WRKY"/>
    <property type="match status" value="1"/>
</dbReference>
<feature type="compositionally biased region" description="Polar residues" evidence="6">
    <location>
        <begin position="224"/>
        <end position="241"/>
    </location>
</feature>
<evidence type="ECO:0000256" key="2">
    <source>
        <dbReference type="ARBA" id="ARBA00023015"/>
    </source>
</evidence>
<dbReference type="GO" id="GO:0042742">
    <property type="term" value="P:defense response to bacterium"/>
    <property type="evidence" value="ECO:0007669"/>
    <property type="project" value="UniProtKB-ARBA"/>
</dbReference>
<dbReference type="Gene3D" id="2.20.25.80">
    <property type="entry name" value="WRKY domain"/>
    <property type="match status" value="1"/>
</dbReference>
<gene>
    <name evidence="8" type="ORF">SADUNF_Sadunf18G0014500</name>
</gene>
<dbReference type="SUPFAM" id="SSF118290">
    <property type="entry name" value="WRKY DNA-binding domain"/>
    <property type="match status" value="1"/>
</dbReference>
<keyword evidence="9" id="KW-1185">Reference proteome</keyword>
<dbReference type="GO" id="GO:0005634">
    <property type="term" value="C:nucleus"/>
    <property type="evidence" value="ECO:0007669"/>
    <property type="project" value="UniProtKB-SubCell"/>
</dbReference>
<dbReference type="GO" id="GO:0003700">
    <property type="term" value="F:DNA-binding transcription factor activity"/>
    <property type="evidence" value="ECO:0007669"/>
    <property type="project" value="InterPro"/>
</dbReference>
<dbReference type="GO" id="GO:0031347">
    <property type="term" value="P:regulation of defense response"/>
    <property type="evidence" value="ECO:0007669"/>
    <property type="project" value="UniProtKB-ARBA"/>
</dbReference>
<evidence type="ECO:0000313" key="9">
    <source>
        <dbReference type="Proteomes" id="UP000657918"/>
    </source>
</evidence>
<feature type="domain" description="WRKY" evidence="7">
    <location>
        <begin position="159"/>
        <end position="225"/>
    </location>
</feature>
<evidence type="ECO:0000256" key="4">
    <source>
        <dbReference type="ARBA" id="ARBA00023163"/>
    </source>
</evidence>
<feature type="compositionally biased region" description="Low complexity" evidence="6">
    <location>
        <begin position="242"/>
        <end position="252"/>
    </location>
</feature>
<evidence type="ECO:0000256" key="5">
    <source>
        <dbReference type="ARBA" id="ARBA00023242"/>
    </source>
</evidence>
<evidence type="ECO:0000256" key="3">
    <source>
        <dbReference type="ARBA" id="ARBA00023125"/>
    </source>
</evidence>
<keyword evidence="3" id="KW-0238">DNA-binding</keyword>
<dbReference type="EMBL" id="JADGMS010000018">
    <property type="protein sequence ID" value="KAF9662065.1"/>
    <property type="molecule type" value="Genomic_DNA"/>
</dbReference>
<keyword evidence="4" id="KW-0804">Transcription</keyword>
<accession>A0A835J746</accession>
<dbReference type="AlphaFoldDB" id="A0A835J746"/>
<dbReference type="InterPro" id="IPR003657">
    <property type="entry name" value="WRKY_dom"/>
</dbReference>
<keyword evidence="2" id="KW-0805">Transcription regulation</keyword>
<keyword evidence="5" id="KW-0539">Nucleus</keyword>
<dbReference type="GO" id="GO:0009751">
    <property type="term" value="P:response to salicylic acid"/>
    <property type="evidence" value="ECO:0007669"/>
    <property type="project" value="UniProtKB-ARBA"/>
</dbReference>
<dbReference type="OrthoDB" id="1879341at2759"/>
<dbReference type="PANTHER" id="PTHR31429:SF76">
    <property type="entry name" value="WRKY FAMILY TRANSCRIPTION FACTOR-RELATED"/>
    <property type="match status" value="1"/>
</dbReference>
<feature type="region of interest" description="Disordered" evidence="6">
    <location>
        <begin position="220"/>
        <end position="252"/>
    </location>
</feature>
<dbReference type="PANTHER" id="PTHR31429">
    <property type="entry name" value="WRKY TRANSCRIPTION FACTOR 36-RELATED"/>
    <property type="match status" value="1"/>
</dbReference>
<dbReference type="FunFam" id="2.20.25.80:FF:000008">
    <property type="entry name" value="WRKY transcription factor 40"/>
    <property type="match status" value="1"/>
</dbReference>
<evidence type="ECO:0000259" key="7">
    <source>
        <dbReference type="PROSITE" id="PS50811"/>
    </source>
</evidence>
<dbReference type="Pfam" id="PF03106">
    <property type="entry name" value="WRKY"/>
    <property type="match status" value="1"/>
</dbReference>
<sequence length="321" mass="35865">MNNSIMESSWVNTSLDLNINPFKHVNESPQDQNIKKLERYSTRVEQKVQDAVGVLVEELTRISGENKKLTEMLGAVCENYMALEKHLADLMSRNSEIELSTPILSRKRKAESEDYSNVINGISGVNAESSSLDEESSKRPKENFKSKISRTYFRTSESDPSLVVKDGYQWRKYGQKVTRDNPSPRAYFKCSFSPSCPVKKKVQKSAENPSILVATYEGEHNHASHSQQEPLLGSIHSSTFGPISSTPSPTRSSVPTVILDLIQSGRHVDTATKAVQEMEVPAIQKILVQQMATSLTRDPNFTAALAAAISGRFNQTRIEKW</sequence>
<name>A0A835J746_9ROSI</name>
<protein>
    <recommendedName>
        <fullName evidence="7">WRKY domain-containing protein</fullName>
    </recommendedName>
</protein>
<dbReference type="GO" id="GO:0050832">
    <property type="term" value="P:defense response to fungus"/>
    <property type="evidence" value="ECO:0007669"/>
    <property type="project" value="UniProtKB-ARBA"/>
</dbReference>
<dbReference type="Proteomes" id="UP000657918">
    <property type="component" value="Unassembled WGS sequence"/>
</dbReference>
<evidence type="ECO:0000256" key="6">
    <source>
        <dbReference type="SAM" id="MobiDB-lite"/>
    </source>
</evidence>
<dbReference type="GO" id="GO:0043565">
    <property type="term" value="F:sequence-specific DNA binding"/>
    <property type="evidence" value="ECO:0007669"/>
    <property type="project" value="InterPro"/>
</dbReference>
<dbReference type="SMART" id="SM00774">
    <property type="entry name" value="WRKY"/>
    <property type="match status" value="1"/>
</dbReference>
<comment type="subcellular location">
    <subcellularLocation>
        <location evidence="1">Nucleus</location>
    </subcellularLocation>
</comment>
<comment type="caution">
    <text evidence="8">The sequence shown here is derived from an EMBL/GenBank/DDBJ whole genome shotgun (WGS) entry which is preliminary data.</text>
</comment>
<dbReference type="InterPro" id="IPR036576">
    <property type="entry name" value="WRKY_dom_sf"/>
</dbReference>
<organism evidence="8 9">
    <name type="scientific">Salix dunnii</name>
    <dbReference type="NCBI Taxonomy" id="1413687"/>
    <lineage>
        <taxon>Eukaryota</taxon>
        <taxon>Viridiplantae</taxon>
        <taxon>Streptophyta</taxon>
        <taxon>Embryophyta</taxon>
        <taxon>Tracheophyta</taxon>
        <taxon>Spermatophyta</taxon>
        <taxon>Magnoliopsida</taxon>
        <taxon>eudicotyledons</taxon>
        <taxon>Gunneridae</taxon>
        <taxon>Pentapetalae</taxon>
        <taxon>rosids</taxon>
        <taxon>fabids</taxon>
        <taxon>Malpighiales</taxon>
        <taxon>Salicaceae</taxon>
        <taxon>Saliceae</taxon>
        <taxon>Salix</taxon>
    </lineage>
</organism>
<reference evidence="8 9" key="1">
    <citation type="submission" date="2020-10" db="EMBL/GenBank/DDBJ databases">
        <title>Plant Genome Project.</title>
        <authorList>
            <person name="Zhang R.-G."/>
        </authorList>
    </citation>
    <scope>NUCLEOTIDE SEQUENCE [LARGE SCALE GENOMIC DNA]</scope>
    <source>
        <strain evidence="8">FAFU-HL-1</strain>
        <tissue evidence="8">Leaf</tissue>
    </source>
</reference>
<evidence type="ECO:0000313" key="8">
    <source>
        <dbReference type="EMBL" id="KAF9662065.1"/>
    </source>
</evidence>
<dbReference type="InterPro" id="IPR044810">
    <property type="entry name" value="WRKY_plant"/>
</dbReference>
<dbReference type="GO" id="GO:0002237">
    <property type="term" value="P:response to molecule of bacterial origin"/>
    <property type="evidence" value="ECO:0007669"/>
    <property type="project" value="UniProtKB-ARBA"/>
</dbReference>